<keyword evidence="4" id="KW-0732">Signal</keyword>
<feature type="domain" description="MD-2-related lipid-recognition" evidence="5">
    <location>
        <begin position="25"/>
        <end position="155"/>
    </location>
</feature>
<dbReference type="SUPFAM" id="SSF81296">
    <property type="entry name" value="E set domains"/>
    <property type="match status" value="1"/>
</dbReference>
<feature type="signal peptide" evidence="4">
    <location>
        <begin position="1"/>
        <end position="18"/>
    </location>
</feature>
<dbReference type="Gene3D" id="2.60.40.770">
    <property type="match status" value="1"/>
</dbReference>
<keyword evidence="3" id="KW-0964">Secreted</keyword>
<dbReference type="EMBL" id="GEBQ01025251">
    <property type="protein sequence ID" value="JAT14726.1"/>
    <property type="molecule type" value="Transcribed_RNA"/>
</dbReference>
<dbReference type="GO" id="GO:0015918">
    <property type="term" value="P:sterol transport"/>
    <property type="evidence" value="ECO:0007669"/>
    <property type="project" value="InterPro"/>
</dbReference>
<evidence type="ECO:0000256" key="3">
    <source>
        <dbReference type="ARBA" id="ARBA00022525"/>
    </source>
</evidence>
<dbReference type="PANTHER" id="PTHR11306">
    <property type="entry name" value="NIEMANN PICK TYPE C2 PROTEIN NPC2-RELATED"/>
    <property type="match status" value="1"/>
</dbReference>
<dbReference type="InterPro" id="IPR039670">
    <property type="entry name" value="NPC2-like"/>
</dbReference>
<comment type="similarity">
    <text evidence="2">Belongs to the NPC2 family.</text>
</comment>
<dbReference type="AlphaFoldDB" id="A0A1B6KTE6"/>
<dbReference type="InterPro" id="IPR014756">
    <property type="entry name" value="Ig_E-set"/>
</dbReference>
<dbReference type="InterPro" id="IPR003172">
    <property type="entry name" value="ML_dom"/>
</dbReference>
<evidence type="ECO:0000256" key="2">
    <source>
        <dbReference type="ARBA" id="ARBA00006370"/>
    </source>
</evidence>
<evidence type="ECO:0000256" key="1">
    <source>
        <dbReference type="ARBA" id="ARBA00004613"/>
    </source>
</evidence>
<dbReference type="GO" id="GO:0032934">
    <property type="term" value="F:sterol binding"/>
    <property type="evidence" value="ECO:0007669"/>
    <property type="project" value="InterPro"/>
</dbReference>
<feature type="chain" id="PRO_5008586850" description="MD-2-related lipid-recognition domain-containing protein" evidence="4">
    <location>
        <begin position="19"/>
        <end position="159"/>
    </location>
</feature>
<evidence type="ECO:0000256" key="4">
    <source>
        <dbReference type="SAM" id="SignalP"/>
    </source>
</evidence>
<evidence type="ECO:0000313" key="6">
    <source>
        <dbReference type="EMBL" id="JAT14726.1"/>
    </source>
</evidence>
<dbReference type="PANTHER" id="PTHR11306:SF68">
    <property type="entry name" value="NPC INTRACELLULAR CHOLESTEROL TRANSPORTER 2"/>
    <property type="match status" value="1"/>
</dbReference>
<sequence>MACSGLVLALALGALVTATTDATAVKSCRGQAQKKASAIDISACEAAPCILKKGTTVSINIVFTPDHDIKQLRNRVLAKIAGIPFPFLGVDGTNSCPNIYNADGSTLAGCPLVAGTEYVYKNNFDVLPIYPTVSPLVHWSLQEGSIDVVCFEIQSKIIT</sequence>
<proteinExistence type="inferred from homology"/>
<dbReference type="SMART" id="SM00737">
    <property type="entry name" value="ML"/>
    <property type="match status" value="1"/>
</dbReference>
<name>A0A1B6KTE6_9HEMI</name>
<protein>
    <recommendedName>
        <fullName evidence="5">MD-2-related lipid-recognition domain-containing protein</fullName>
    </recommendedName>
</protein>
<dbReference type="Pfam" id="PF02221">
    <property type="entry name" value="E1_DerP2_DerF2"/>
    <property type="match status" value="1"/>
</dbReference>
<dbReference type="FunFam" id="2.60.40.770:FF:000001">
    <property type="entry name" value="NPC intracellular cholesterol transporter 2"/>
    <property type="match status" value="1"/>
</dbReference>
<gene>
    <name evidence="6" type="ORF">g.8188</name>
</gene>
<accession>A0A1B6KTE6</accession>
<dbReference type="GO" id="GO:0005576">
    <property type="term" value="C:extracellular region"/>
    <property type="evidence" value="ECO:0007669"/>
    <property type="project" value="UniProtKB-SubCell"/>
</dbReference>
<evidence type="ECO:0000259" key="5">
    <source>
        <dbReference type="SMART" id="SM00737"/>
    </source>
</evidence>
<reference evidence="6" key="1">
    <citation type="submission" date="2015-11" db="EMBL/GenBank/DDBJ databases">
        <title>De novo transcriptome assembly of four potential Pierce s Disease insect vectors from Arizona vineyards.</title>
        <authorList>
            <person name="Tassone E.E."/>
        </authorList>
    </citation>
    <scope>NUCLEOTIDE SEQUENCE</scope>
</reference>
<organism evidence="6">
    <name type="scientific">Graphocephala atropunctata</name>
    <dbReference type="NCBI Taxonomy" id="36148"/>
    <lineage>
        <taxon>Eukaryota</taxon>
        <taxon>Metazoa</taxon>
        <taxon>Ecdysozoa</taxon>
        <taxon>Arthropoda</taxon>
        <taxon>Hexapoda</taxon>
        <taxon>Insecta</taxon>
        <taxon>Pterygota</taxon>
        <taxon>Neoptera</taxon>
        <taxon>Paraneoptera</taxon>
        <taxon>Hemiptera</taxon>
        <taxon>Auchenorrhyncha</taxon>
        <taxon>Membracoidea</taxon>
        <taxon>Cicadellidae</taxon>
        <taxon>Cicadellinae</taxon>
        <taxon>Cicadellini</taxon>
        <taxon>Graphocephala</taxon>
    </lineage>
</organism>
<comment type="subcellular location">
    <subcellularLocation>
        <location evidence="1">Secreted</location>
    </subcellularLocation>
</comment>